<protein>
    <recommendedName>
        <fullName evidence="2">Cryptic loci regulator 2 N-terminal domain-containing protein</fullName>
    </recommendedName>
</protein>
<dbReference type="GO" id="GO:0030466">
    <property type="term" value="P:silent mating-type cassette heterochromatin formation"/>
    <property type="evidence" value="ECO:0007669"/>
    <property type="project" value="TreeGrafter"/>
</dbReference>
<dbReference type="GO" id="GO:0033553">
    <property type="term" value="C:rDNA heterochromatin"/>
    <property type="evidence" value="ECO:0007669"/>
    <property type="project" value="TreeGrafter"/>
</dbReference>
<dbReference type="AlphaFoldDB" id="D8Q1I5"/>
<name>D8Q1I5_SCHCM</name>
<dbReference type="EMBL" id="GL377305">
    <property type="protein sequence ID" value="EFI98511.1"/>
    <property type="molecule type" value="Genomic_DNA"/>
</dbReference>
<dbReference type="InterPro" id="IPR038986">
    <property type="entry name" value="Clr2"/>
</dbReference>
<dbReference type="InParanoid" id="D8Q1I5"/>
<feature type="compositionally biased region" description="Polar residues" evidence="1">
    <location>
        <begin position="183"/>
        <end position="200"/>
    </location>
</feature>
<keyword evidence="4" id="KW-1185">Reference proteome</keyword>
<sequence>MSHAKSGKGRKSAKFTTIPPNPVYLDFKSSDGDSRRWPSQNHQHRTVDHLNQINWYRYIGPDEPEAIRWRVEVGTGAAAVLQLPPGQNYVLRGWPNEYAFYCHEKGKAESPRRDHYLIGSRMRFRSTKEFIEHAAWLIDGAVNSCKCKNCSGRPQTEVSRDLAANGIKTRASPSKAPSAGPSTKRSPSKTSARPSTSKVRTSMPPPPPPMPLQPSPVESPPSPPPAPALPSQPTTEPPPPQIALLCEEPAPISSDLIHTQRAIELNEALVPDPTKMCRWYRLGEVVWAQLDPPLSGEGPPINFWPCVVTSTAAEIPCSDTLGYQVRCIVVDHAREIFPGNRLLPYLAFSPSALVDWALEQTPADLDFPHSELENFQPFAPCENYKLAVSACVHAIQVGAQLADFWAPDMVTIPTPPPLHTPSPPLGLPNPSPSPAPTQPPVNSAHLLSAMTRCQGIWWGPERIWAGDLVRLRLPRSGLAPQGVDHVLPPSPLGKAGLDYLAKLGLTPDTAPGPLGVLTRATFLRIARIGPPTATECCAAGVLYELADEDVGPGVWDDVPDAPLPKEPTGFRWRRITEPGFVASVPLPLLAGRYYARMLKHPLLDHVMATPQELTAENPVVSLEGLMPAGNIETDQFQPDRGLQLARAKEEAFAMLRTYFEGGDADAEGEDDNEVDQLAEESALAMTNGSTSSEVYCSVDGCTLPIDVVFKSSDGELLGAHSRNLEMYGEGFPAAPNGVADPEAALLTEPAKTLKTLLAFMHLVPQPRIRNLSCKSVLEIAEAAEKYGVHSATQVCAIVLESKGKQCPSDVLRFALRHGYKELANTVAPYTLEFSVAEMKVMYKDDDYALMKWLLYCSRWEDLTRRAAKPTHWRVHRGGKLHCDDWQDFWIPVLGDLISHGKNAIYGGQLQSIVDSHLYQLDDCDYCCPDVRFWVNTYEKEAQKLVEEGIIYHDRQRTILMETACPPLLAPPMSSSSTCSQAPAPECSVKDCTLPVDVILKSSDGKFLGAHACNLATYGEAFPCVDGTVVASEPVALTENKATLKTLLAFMHLAPQPKIRNVPCTEVLALAEAAEKYGVHSATQVCAIVLESKVASQPISILRFSLKHGYRELANAAAPHTLAHSTDEMMDHYKENDYALMKWLLYCARWEELTRNASKKNSWRIHRGGSAHCEYWGGFWAAVLGDLLLWGKGAIYGGKLRTLVEPRLDMLHGCEYCTPDVKYWITFWEKEAEDLAAKGIM</sequence>
<feature type="region of interest" description="Disordered" evidence="1">
    <location>
        <begin position="164"/>
        <end position="243"/>
    </location>
</feature>
<feature type="compositionally biased region" description="Low complexity" evidence="1">
    <location>
        <begin position="171"/>
        <end position="182"/>
    </location>
</feature>
<reference evidence="3 4" key="1">
    <citation type="journal article" date="2010" name="Nat. Biotechnol.">
        <title>Genome sequence of the model mushroom Schizophyllum commune.</title>
        <authorList>
            <person name="Ohm R.A."/>
            <person name="de Jong J.F."/>
            <person name="Lugones L.G."/>
            <person name="Aerts A."/>
            <person name="Kothe E."/>
            <person name="Stajich J.E."/>
            <person name="de Vries R.P."/>
            <person name="Record E."/>
            <person name="Levasseur A."/>
            <person name="Baker S.E."/>
            <person name="Bartholomew K.A."/>
            <person name="Coutinho P.M."/>
            <person name="Erdmann S."/>
            <person name="Fowler T.J."/>
            <person name="Gathman A.C."/>
            <person name="Lombard V."/>
            <person name="Henrissat B."/>
            <person name="Knabe N."/>
            <person name="Kuees U."/>
            <person name="Lilly W.W."/>
            <person name="Lindquist E."/>
            <person name="Lucas S."/>
            <person name="Magnuson J.K."/>
            <person name="Piumi F."/>
            <person name="Raudaskoski M."/>
            <person name="Salamov A."/>
            <person name="Schmutz J."/>
            <person name="Schwarze F.W.M.R."/>
            <person name="vanKuyk P.A."/>
            <person name="Horton J.S."/>
            <person name="Grigoriev I.V."/>
            <person name="Woesten H.A.B."/>
        </authorList>
    </citation>
    <scope>NUCLEOTIDE SEQUENCE [LARGE SCALE GENOMIC DNA]</scope>
    <source>
        <strain evidence="4">H4-8 / FGSC 9210</strain>
    </source>
</reference>
<evidence type="ECO:0000256" key="1">
    <source>
        <dbReference type="SAM" id="MobiDB-lite"/>
    </source>
</evidence>
<dbReference type="eggNOG" id="ENOG502RSE2">
    <property type="taxonomic scope" value="Eukaryota"/>
</dbReference>
<evidence type="ECO:0000313" key="4">
    <source>
        <dbReference type="Proteomes" id="UP000007431"/>
    </source>
</evidence>
<feature type="domain" description="Cryptic loci regulator 2 N-terminal" evidence="2">
    <location>
        <begin position="89"/>
        <end position="150"/>
    </location>
</feature>
<dbReference type="GeneID" id="9590888"/>
<feature type="region of interest" description="Disordered" evidence="1">
    <location>
        <begin position="415"/>
        <end position="440"/>
    </location>
</feature>
<dbReference type="Pfam" id="PF16761">
    <property type="entry name" value="Clr2_transil"/>
    <property type="match status" value="1"/>
</dbReference>
<dbReference type="RefSeq" id="XP_003033414.1">
    <property type="nucleotide sequence ID" value="XM_003033368.1"/>
</dbReference>
<accession>D8Q1I5</accession>
<evidence type="ECO:0000313" key="3">
    <source>
        <dbReference type="EMBL" id="EFI98511.1"/>
    </source>
</evidence>
<dbReference type="InterPro" id="IPR031915">
    <property type="entry name" value="Clr2_N"/>
</dbReference>
<proteinExistence type="predicted"/>
<dbReference type="GO" id="GO:0031934">
    <property type="term" value="C:mating-type region heterochromatin"/>
    <property type="evidence" value="ECO:0007669"/>
    <property type="project" value="TreeGrafter"/>
</dbReference>
<feature type="compositionally biased region" description="Pro residues" evidence="1">
    <location>
        <begin position="203"/>
        <end position="241"/>
    </location>
</feature>
<dbReference type="STRING" id="578458.D8Q1I5"/>
<feature type="non-terminal residue" evidence="3">
    <location>
        <position position="1240"/>
    </location>
</feature>
<dbReference type="HOGENOM" id="CLU_266793_0_0_1"/>
<dbReference type="GO" id="GO:0070824">
    <property type="term" value="C:SHREC complex"/>
    <property type="evidence" value="ECO:0007669"/>
    <property type="project" value="InterPro"/>
</dbReference>
<evidence type="ECO:0000259" key="2">
    <source>
        <dbReference type="Pfam" id="PF16761"/>
    </source>
</evidence>
<dbReference type="KEGG" id="scm:SCHCO_02665779"/>
<feature type="compositionally biased region" description="Pro residues" evidence="1">
    <location>
        <begin position="415"/>
        <end position="439"/>
    </location>
</feature>
<dbReference type="PANTHER" id="PTHR38046:SF1">
    <property type="entry name" value="CRYPTIC LOCI REGULATOR 2"/>
    <property type="match status" value="1"/>
</dbReference>
<gene>
    <name evidence="3" type="ORF">SCHCODRAFT_108264</name>
</gene>
<organism evidence="4">
    <name type="scientific">Schizophyllum commune (strain H4-8 / FGSC 9210)</name>
    <name type="common">Split gill fungus</name>
    <dbReference type="NCBI Taxonomy" id="578458"/>
    <lineage>
        <taxon>Eukaryota</taxon>
        <taxon>Fungi</taxon>
        <taxon>Dikarya</taxon>
        <taxon>Basidiomycota</taxon>
        <taxon>Agaricomycotina</taxon>
        <taxon>Agaricomycetes</taxon>
        <taxon>Agaricomycetidae</taxon>
        <taxon>Agaricales</taxon>
        <taxon>Schizophyllaceae</taxon>
        <taxon>Schizophyllum</taxon>
    </lineage>
</organism>
<dbReference type="VEuPathDB" id="FungiDB:SCHCODRAFT_02665779"/>
<dbReference type="PANTHER" id="PTHR38046">
    <property type="entry name" value="CRYPTIC LOCI REGULATOR 2"/>
    <property type="match status" value="1"/>
</dbReference>
<dbReference type="OrthoDB" id="3057577at2759"/>
<dbReference type="Proteomes" id="UP000007431">
    <property type="component" value="Unassembled WGS sequence"/>
</dbReference>